<keyword evidence="2" id="KW-0677">Repeat</keyword>
<gene>
    <name evidence="4" type="ORF">HJC23_005319</name>
</gene>
<evidence type="ECO:0000256" key="1">
    <source>
        <dbReference type="ARBA" id="ARBA00004196"/>
    </source>
</evidence>
<dbReference type="Gene3D" id="3.80.10.10">
    <property type="entry name" value="Ribonuclease Inhibitor"/>
    <property type="match status" value="1"/>
</dbReference>
<dbReference type="PANTHER" id="PTHR48059:SF30">
    <property type="entry name" value="OS06G0587000 PROTEIN"/>
    <property type="match status" value="1"/>
</dbReference>
<dbReference type="Proteomes" id="UP001516023">
    <property type="component" value="Unassembled WGS sequence"/>
</dbReference>
<dbReference type="InterPro" id="IPR032675">
    <property type="entry name" value="LRR_dom_sf"/>
</dbReference>
<evidence type="ECO:0000313" key="4">
    <source>
        <dbReference type="EMBL" id="KAL3783826.1"/>
    </source>
</evidence>
<dbReference type="InterPro" id="IPR051848">
    <property type="entry name" value="PGIP"/>
</dbReference>
<sequence length="1005" mass="110014">MSSYRLRDSQESIDYEDDRIETTVVDITPTDCSGLGLQEQDANAQQRKTIELRLSAEKQVAGKTSEIVPSIIFPPSQSGFSINPTGKTVLLRPSLQNIDDDEAPIPTSQGTPERKEVKTVKGIEVLNSSDACLPRLVSSYDDSLSRIKQKAKENVQVPAAVPLDRTAGLSCEINDGSDEIERNSPAQRNVVVPDTTHIVVIAQSHISDQEDSRILAMTPPARPTETTAATTITSDTIFDAFSQRASTFRFTEGDEIFIPEATVVEESNKDDIPSAEIVVPEKYSITVAGRKVHAGVLVLVVVVIVVLVVGLSVSLKRHALTVGATVVPSISTMPSQPPSVQPSYNPSSELHSSLMRTIYGDEIDEIEHNPERKAAIQWLEKDQASYNSTALSVEELRERYALALLYFTSNAEGSWYDAINFLSDGHICTWRMKRSGEKKGVLLCNEEDRVLQLSSLMRFHHFHVYVDSNSLKGTLPTELCFLSELEVLRLDSNRIESTIPDEIGSLSMLSQLILNGNGLTGTIPQTIVDLANLTDIYLSDNMLRGALFDVESFHKLKDFRVDGNILTGEVPSSFADIGFLDFFHINRNRLVGSIDFMCNNLPYDYKIDCDGISPEVICTCCIGCTIVGDDECDANEELALVTISSGNVDDSFSWQLYEITTDEFKSLIAAGGEYDSREQIYFQLCLSYPGKYYFVTQSNSTIDTGAGIDVSIGESDVSVGPQDELAFLLHHDGSLEVVLTTPSPTPSNTYLFLSDDSNPAASASESLGGARPGESSTADYFTSGSCFSITMQLKTDYFGDESSWEIVNVLNGAVVASAPQGYYQSNSTYYEYQCLSSDGCYNFTIFDQWSDGICCESGSGWFNLSVNDRFLYQGGNFEASDTVVIGGSCALDVPISGACQDYESPINVTILTDKPSWEMSWEVFDGITGQIYFLSDVMEENSLQTTTKCIPKSNCIAFAIYDLAGDGFNETSGGFIKVTYDGDLVAMGSGNFGFQNVSYFGTDCK</sequence>
<proteinExistence type="predicted"/>
<evidence type="ECO:0000313" key="5">
    <source>
        <dbReference type="Proteomes" id="UP001516023"/>
    </source>
</evidence>
<protein>
    <submittedName>
        <fullName evidence="4">Uncharacterized protein</fullName>
    </submittedName>
</protein>
<dbReference type="Pfam" id="PF13855">
    <property type="entry name" value="LRR_8"/>
    <property type="match status" value="1"/>
</dbReference>
<keyword evidence="3" id="KW-1133">Transmembrane helix</keyword>
<dbReference type="SUPFAM" id="SSF52058">
    <property type="entry name" value="L domain-like"/>
    <property type="match status" value="1"/>
</dbReference>
<evidence type="ECO:0000256" key="2">
    <source>
        <dbReference type="ARBA" id="ARBA00022737"/>
    </source>
</evidence>
<dbReference type="PANTHER" id="PTHR48059">
    <property type="entry name" value="POLYGALACTURONASE INHIBITOR 1"/>
    <property type="match status" value="1"/>
</dbReference>
<dbReference type="InterPro" id="IPR001611">
    <property type="entry name" value="Leu-rich_rpt"/>
</dbReference>
<comment type="caution">
    <text evidence="4">The sequence shown here is derived from an EMBL/GenBank/DDBJ whole genome shotgun (WGS) entry which is preliminary data.</text>
</comment>
<dbReference type="EMBL" id="JABMIG020000250">
    <property type="protein sequence ID" value="KAL3783826.1"/>
    <property type="molecule type" value="Genomic_DNA"/>
</dbReference>
<keyword evidence="3" id="KW-0472">Membrane</keyword>
<comment type="subcellular location">
    <subcellularLocation>
        <location evidence="1">Cell envelope</location>
    </subcellularLocation>
</comment>
<organism evidence="4 5">
    <name type="scientific">Cyclotella cryptica</name>
    <dbReference type="NCBI Taxonomy" id="29204"/>
    <lineage>
        <taxon>Eukaryota</taxon>
        <taxon>Sar</taxon>
        <taxon>Stramenopiles</taxon>
        <taxon>Ochrophyta</taxon>
        <taxon>Bacillariophyta</taxon>
        <taxon>Coscinodiscophyceae</taxon>
        <taxon>Thalassiosirophycidae</taxon>
        <taxon>Stephanodiscales</taxon>
        <taxon>Stephanodiscaceae</taxon>
        <taxon>Cyclotella</taxon>
    </lineage>
</organism>
<name>A0ABD3P9G4_9STRA</name>
<feature type="transmembrane region" description="Helical" evidence="3">
    <location>
        <begin position="292"/>
        <end position="315"/>
    </location>
</feature>
<accession>A0ABD3P9G4</accession>
<keyword evidence="3" id="KW-0812">Transmembrane</keyword>
<reference evidence="4 5" key="1">
    <citation type="journal article" date="2020" name="G3 (Bethesda)">
        <title>Improved Reference Genome for Cyclotella cryptica CCMP332, a Model for Cell Wall Morphogenesis, Salinity Adaptation, and Lipid Production in Diatoms (Bacillariophyta).</title>
        <authorList>
            <person name="Roberts W.R."/>
            <person name="Downey K.M."/>
            <person name="Ruck E.C."/>
            <person name="Traller J.C."/>
            <person name="Alverson A.J."/>
        </authorList>
    </citation>
    <scope>NUCLEOTIDE SEQUENCE [LARGE SCALE GENOMIC DNA]</scope>
    <source>
        <strain evidence="4 5">CCMP332</strain>
    </source>
</reference>
<dbReference type="FunFam" id="3.80.10.10:FF:000383">
    <property type="entry name" value="Leucine-rich repeat receptor protein kinase EMS1"/>
    <property type="match status" value="1"/>
</dbReference>
<keyword evidence="5" id="KW-1185">Reference proteome</keyword>
<evidence type="ECO:0000256" key="3">
    <source>
        <dbReference type="SAM" id="Phobius"/>
    </source>
</evidence>
<dbReference type="AlphaFoldDB" id="A0ABD3P9G4"/>